<dbReference type="AlphaFoldDB" id="A0A518BLG2"/>
<name>A0A518BLG2_9BACT</name>
<sequence>MAAPTPTSAPRVRSPLARLFGYSADHRGRVWLASIASVLNKVLDLAPPLLIGAAVDLVTASVQGDLSSSAIAQLGYPEPATQIWILGGLTVLIWVLESLTEYAEKVWWRQLAQDLQHDFRLDAYGHVQGLELEFFEDRSTGGLMSVLNDDVNQLERFLNGGANDLLQVVTTVVTVGGIFFWIDPGVAWMAMLPMPFILWGSVIYQRKLAPRYAEVRDTVGALNGDLAGNLGGIATIKSFTSEERELDRVRQRSLEYSRANARAIVLSSAFSPLIRMVVLVGFTATMIAGGLAAIRGDIAPGSYAVMVFLTQRLLWPLTRLGETFDLYQRAMASTTRLLDLIDTPAGIVSGPERLPRDEVRGHVRFEGVDFGYSSGPPVFKGLELELRPGETTAIVGATGGGKSTLIKLLLRFYQPQGGRVTLDGHDLRELDLRDLRDAVGLVSQDVFVFHGSVAENIAYGRPDASADQLRRAAEVAEADEFVGRLAEGYDTVVGERGQKLSGGQRQRLSIARAVLKDPPILVLDEATSAVDNETEAAIQRSLERVSRGRTTLVIAHRLSTIRHADRIYVLEHGRVAEVGRHEELVEAGGSYANLWKVQTGAAVSHAV</sequence>
<dbReference type="InterPro" id="IPR011527">
    <property type="entry name" value="ABC1_TM_dom"/>
</dbReference>
<keyword evidence="5 11" id="KW-0067">ATP-binding</keyword>
<dbReference type="KEGG" id="pbap:Pla133_28930"/>
<keyword evidence="4" id="KW-0547">Nucleotide-binding</keyword>
<evidence type="ECO:0000313" key="11">
    <source>
        <dbReference type="EMBL" id="QDU67804.1"/>
    </source>
</evidence>
<gene>
    <name evidence="11" type="ORF">Pla133_28930</name>
</gene>
<dbReference type="SMART" id="SM00382">
    <property type="entry name" value="AAA"/>
    <property type="match status" value="1"/>
</dbReference>
<dbReference type="Pfam" id="PF00005">
    <property type="entry name" value="ABC_tran"/>
    <property type="match status" value="1"/>
</dbReference>
<feature type="domain" description="ABC transmembrane type-1" evidence="10">
    <location>
        <begin position="31"/>
        <end position="329"/>
    </location>
</feature>
<evidence type="ECO:0000256" key="6">
    <source>
        <dbReference type="ARBA" id="ARBA00022989"/>
    </source>
</evidence>
<dbReference type="PANTHER" id="PTHR43394">
    <property type="entry name" value="ATP-DEPENDENT PERMEASE MDL1, MITOCHONDRIAL"/>
    <property type="match status" value="1"/>
</dbReference>
<dbReference type="PROSITE" id="PS50929">
    <property type="entry name" value="ABC_TM1F"/>
    <property type="match status" value="1"/>
</dbReference>
<dbReference type="PROSITE" id="PS00211">
    <property type="entry name" value="ABC_TRANSPORTER_1"/>
    <property type="match status" value="1"/>
</dbReference>
<organism evidence="11 12">
    <name type="scientific">Engelhardtia mirabilis</name>
    <dbReference type="NCBI Taxonomy" id="2528011"/>
    <lineage>
        <taxon>Bacteria</taxon>
        <taxon>Pseudomonadati</taxon>
        <taxon>Planctomycetota</taxon>
        <taxon>Planctomycetia</taxon>
        <taxon>Planctomycetia incertae sedis</taxon>
        <taxon>Engelhardtia</taxon>
    </lineage>
</organism>
<keyword evidence="12" id="KW-1185">Reference proteome</keyword>
<evidence type="ECO:0000256" key="5">
    <source>
        <dbReference type="ARBA" id="ARBA00022840"/>
    </source>
</evidence>
<dbReference type="GO" id="GO:0016887">
    <property type="term" value="F:ATP hydrolysis activity"/>
    <property type="evidence" value="ECO:0007669"/>
    <property type="project" value="InterPro"/>
</dbReference>
<feature type="transmembrane region" description="Helical" evidence="8">
    <location>
        <begin position="273"/>
        <end position="294"/>
    </location>
</feature>
<dbReference type="InterPro" id="IPR003593">
    <property type="entry name" value="AAA+_ATPase"/>
</dbReference>
<dbReference type="InterPro" id="IPR003439">
    <property type="entry name" value="ABC_transporter-like_ATP-bd"/>
</dbReference>
<feature type="transmembrane region" description="Helical" evidence="8">
    <location>
        <begin position="165"/>
        <end position="182"/>
    </location>
</feature>
<dbReference type="InterPro" id="IPR039421">
    <property type="entry name" value="Type_1_exporter"/>
</dbReference>
<evidence type="ECO:0000256" key="3">
    <source>
        <dbReference type="ARBA" id="ARBA00022692"/>
    </source>
</evidence>
<evidence type="ECO:0000256" key="7">
    <source>
        <dbReference type="ARBA" id="ARBA00023136"/>
    </source>
</evidence>
<evidence type="ECO:0000256" key="2">
    <source>
        <dbReference type="ARBA" id="ARBA00022448"/>
    </source>
</evidence>
<dbReference type="SUPFAM" id="SSF52540">
    <property type="entry name" value="P-loop containing nucleoside triphosphate hydrolases"/>
    <property type="match status" value="1"/>
</dbReference>
<dbReference type="InterPro" id="IPR017871">
    <property type="entry name" value="ABC_transporter-like_CS"/>
</dbReference>
<accession>A0A518BLG2</accession>
<evidence type="ECO:0000313" key="12">
    <source>
        <dbReference type="Proteomes" id="UP000316921"/>
    </source>
</evidence>
<protein>
    <submittedName>
        <fullName evidence="11">Multidrug export ATP-binding/permease protein</fullName>
        <ecNumber evidence="11">3.6.3.-</ecNumber>
    </submittedName>
</protein>
<evidence type="ECO:0000256" key="1">
    <source>
        <dbReference type="ARBA" id="ARBA00004651"/>
    </source>
</evidence>
<dbReference type="Gene3D" id="3.40.50.300">
    <property type="entry name" value="P-loop containing nucleotide triphosphate hydrolases"/>
    <property type="match status" value="1"/>
</dbReference>
<dbReference type="GO" id="GO:0015421">
    <property type="term" value="F:ABC-type oligopeptide transporter activity"/>
    <property type="evidence" value="ECO:0007669"/>
    <property type="project" value="TreeGrafter"/>
</dbReference>
<reference evidence="11 12" key="1">
    <citation type="submission" date="2019-02" db="EMBL/GenBank/DDBJ databases">
        <title>Deep-cultivation of Planctomycetes and their phenomic and genomic characterization uncovers novel biology.</title>
        <authorList>
            <person name="Wiegand S."/>
            <person name="Jogler M."/>
            <person name="Boedeker C."/>
            <person name="Pinto D."/>
            <person name="Vollmers J."/>
            <person name="Rivas-Marin E."/>
            <person name="Kohn T."/>
            <person name="Peeters S.H."/>
            <person name="Heuer A."/>
            <person name="Rast P."/>
            <person name="Oberbeckmann S."/>
            <person name="Bunk B."/>
            <person name="Jeske O."/>
            <person name="Meyerdierks A."/>
            <person name="Storesund J.E."/>
            <person name="Kallscheuer N."/>
            <person name="Luecker S."/>
            <person name="Lage O.M."/>
            <person name="Pohl T."/>
            <person name="Merkel B.J."/>
            <person name="Hornburger P."/>
            <person name="Mueller R.-W."/>
            <person name="Bruemmer F."/>
            <person name="Labrenz M."/>
            <person name="Spormann A.M."/>
            <person name="Op den Camp H."/>
            <person name="Overmann J."/>
            <person name="Amann R."/>
            <person name="Jetten M.S.M."/>
            <person name="Mascher T."/>
            <person name="Medema M.H."/>
            <person name="Devos D.P."/>
            <person name="Kaster A.-K."/>
            <person name="Ovreas L."/>
            <person name="Rohde M."/>
            <person name="Galperin M.Y."/>
            <person name="Jogler C."/>
        </authorList>
    </citation>
    <scope>NUCLEOTIDE SEQUENCE [LARGE SCALE GENOMIC DNA]</scope>
    <source>
        <strain evidence="11 12">Pla133</strain>
    </source>
</reference>
<dbReference type="PANTHER" id="PTHR43394:SF1">
    <property type="entry name" value="ATP-BINDING CASSETTE SUB-FAMILY B MEMBER 10, MITOCHONDRIAL"/>
    <property type="match status" value="1"/>
</dbReference>
<dbReference type="FunFam" id="3.40.50.300:FF:000287">
    <property type="entry name" value="Multidrug ABC transporter ATP-binding protein"/>
    <property type="match status" value="1"/>
</dbReference>
<keyword evidence="7 8" id="KW-0472">Membrane</keyword>
<proteinExistence type="predicted"/>
<dbReference type="GO" id="GO:0005886">
    <property type="term" value="C:plasma membrane"/>
    <property type="evidence" value="ECO:0007669"/>
    <property type="project" value="UniProtKB-SubCell"/>
</dbReference>
<keyword evidence="11" id="KW-0378">Hydrolase</keyword>
<dbReference type="GO" id="GO:0005524">
    <property type="term" value="F:ATP binding"/>
    <property type="evidence" value="ECO:0007669"/>
    <property type="project" value="UniProtKB-KW"/>
</dbReference>
<dbReference type="Proteomes" id="UP000316921">
    <property type="component" value="Chromosome"/>
</dbReference>
<dbReference type="Gene3D" id="1.20.1560.10">
    <property type="entry name" value="ABC transporter type 1, transmembrane domain"/>
    <property type="match status" value="1"/>
</dbReference>
<dbReference type="SUPFAM" id="SSF90123">
    <property type="entry name" value="ABC transporter transmembrane region"/>
    <property type="match status" value="1"/>
</dbReference>
<dbReference type="EC" id="3.6.3.-" evidence="11"/>
<dbReference type="Pfam" id="PF00664">
    <property type="entry name" value="ABC_membrane"/>
    <property type="match status" value="1"/>
</dbReference>
<evidence type="ECO:0000256" key="8">
    <source>
        <dbReference type="SAM" id="Phobius"/>
    </source>
</evidence>
<keyword evidence="3 8" id="KW-0812">Transmembrane</keyword>
<dbReference type="InterPro" id="IPR036640">
    <property type="entry name" value="ABC1_TM_sf"/>
</dbReference>
<keyword evidence="2" id="KW-0813">Transport</keyword>
<evidence type="ECO:0000256" key="4">
    <source>
        <dbReference type="ARBA" id="ARBA00022741"/>
    </source>
</evidence>
<dbReference type="PROSITE" id="PS50893">
    <property type="entry name" value="ABC_TRANSPORTER_2"/>
    <property type="match status" value="1"/>
</dbReference>
<evidence type="ECO:0000259" key="9">
    <source>
        <dbReference type="PROSITE" id="PS50893"/>
    </source>
</evidence>
<feature type="transmembrane region" description="Helical" evidence="8">
    <location>
        <begin position="188"/>
        <end position="204"/>
    </location>
</feature>
<dbReference type="InterPro" id="IPR027417">
    <property type="entry name" value="P-loop_NTPase"/>
</dbReference>
<dbReference type="EMBL" id="CP036287">
    <property type="protein sequence ID" value="QDU67804.1"/>
    <property type="molecule type" value="Genomic_DNA"/>
</dbReference>
<dbReference type="RefSeq" id="WP_145066286.1">
    <property type="nucleotide sequence ID" value="NZ_CP036287.1"/>
</dbReference>
<keyword evidence="6 8" id="KW-1133">Transmembrane helix</keyword>
<feature type="domain" description="ABC transporter" evidence="9">
    <location>
        <begin position="363"/>
        <end position="597"/>
    </location>
</feature>
<comment type="subcellular location">
    <subcellularLocation>
        <location evidence="1">Cell membrane</location>
        <topology evidence="1">Multi-pass membrane protein</topology>
    </subcellularLocation>
</comment>
<evidence type="ECO:0000259" key="10">
    <source>
        <dbReference type="PROSITE" id="PS50929"/>
    </source>
</evidence>
<dbReference type="CDD" id="cd18565">
    <property type="entry name" value="ABC_6TM_exporter_like"/>
    <property type="match status" value="1"/>
</dbReference>